<evidence type="ECO:0000256" key="4">
    <source>
        <dbReference type="ARBA" id="ARBA00022771"/>
    </source>
</evidence>
<evidence type="ECO:0000256" key="2">
    <source>
        <dbReference type="ARBA" id="ARBA00022490"/>
    </source>
</evidence>
<dbReference type="GO" id="GO:0034657">
    <property type="term" value="C:GID complex"/>
    <property type="evidence" value="ECO:0007669"/>
    <property type="project" value="TreeGrafter"/>
</dbReference>
<protein>
    <submittedName>
        <fullName evidence="9">Uncharacterized protein</fullName>
    </submittedName>
</protein>
<dbReference type="InterPro" id="IPR006594">
    <property type="entry name" value="LisH"/>
</dbReference>
<keyword evidence="4 6" id="KW-0863">Zinc-finger</keyword>
<dbReference type="GO" id="GO:0061630">
    <property type="term" value="F:ubiquitin protein ligase activity"/>
    <property type="evidence" value="ECO:0007669"/>
    <property type="project" value="InterPro"/>
</dbReference>
<dbReference type="SMART" id="SM00757">
    <property type="entry name" value="CRA"/>
    <property type="match status" value="1"/>
</dbReference>
<dbReference type="Pfam" id="PF13445">
    <property type="entry name" value="zf-RING_UBOX"/>
    <property type="match status" value="1"/>
</dbReference>
<dbReference type="AlphaFoldDB" id="A0A9Q0RPW8"/>
<dbReference type="GO" id="GO:0008270">
    <property type="term" value="F:zinc ion binding"/>
    <property type="evidence" value="ECO:0007669"/>
    <property type="project" value="UniProtKB-KW"/>
</dbReference>
<gene>
    <name evidence="9" type="ORF">RDWZM_000749</name>
</gene>
<dbReference type="SUPFAM" id="SSF57850">
    <property type="entry name" value="RING/U-box"/>
    <property type="match status" value="1"/>
</dbReference>
<name>A0A9Q0RPW8_BLOTA</name>
<evidence type="ECO:0000256" key="5">
    <source>
        <dbReference type="ARBA" id="ARBA00022833"/>
    </source>
</evidence>
<evidence type="ECO:0000313" key="10">
    <source>
        <dbReference type="Proteomes" id="UP001142055"/>
    </source>
</evidence>
<keyword evidence="2" id="KW-0963">Cytoplasm</keyword>
<evidence type="ECO:0000256" key="3">
    <source>
        <dbReference type="ARBA" id="ARBA00022723"/>
    </source>
</evidence>
<comment type="subcellular location">
    <subcellularLocation>
        <location evidence="1">Cytoplasm</location>
    </subcellularLocation>
</comment>
<dbReference type="SMART" id="SM00668">
    <property type="entry name" value="CTLH"/>
    <property type="match status" value="1"/>
</dbReference>
<dbReference type="PANTHER" id="PTHR12170">
    <property type="entry name" value="MACROPHAGE ERYTHROBLAST ATTACHER-RELATED"/>
    <property type="match status" value="1"/>
</dbReference>
<evidence type="ECO:0000259" key="7">
    <source>
        <dbReference type="PROSITE" id="PS50897"/>
    </source>
</evidence>
<dbReference type="FunFam" id="3.30.40.10:FF:000143">
    <property type="entry name" value="Regulator of gluconeogenesis Rmd5"/>
    <property type="match status" value="1"/>
</dbReference>
<dbReference type="GO" id="GO:0005634">
    <property type="term" value="C:nucleus"/>
    <property type="evidence" value="ECO:0007669"/>
    <property type="project" value="TreeGrafter"/>
</dbReference>
<dbReference type="Proteomes" id="UP001142055">
    <property type="component" value="Chromosome 1"/>
</dbReference>
<evidence type="ECO:0000256" key="1">
    <source>
        <dbReference type="ARBA" id="ARBA00004496"/>
    </source>
</evidence>
<dbReference type="GO" id="GO:0043161">
    <property type="term" value="P:proteasome-mediated ubiquitin-dependent protein catabolic process"/>
    <property type="evidence" value="ECO:0007669"/>
    <property type="project" value="InterPro"/>
</dbReference>
<reference evidence="9" key="1">
    <citation type="submission" date="2022-12" db="EMBL/GenBank/DDBJ databases">
        <title>Genome assemblies of Blomia tropicalis.</title>
        <authorList>
            <person name="Cui Y."/>
        </authorList>
    </citation>
    <scope>NUCLEOTIDE SEQUENCE</scope>
    <source>
        <tissue evidence="9">Adult mites</tissue>
    </source>
</reference>
<dbReference type="GO" id="GO:0005737">
    <property type="term" value="C:cytoplasm"/>
    <property type="evidence" value="ECO:0007669"/>
    <property type="project" value="UniProtKB-SubCell"/>
</dbReference>
<dbReference type="InterPro" id="IPR044063">
    <property type="entry name" value="ZF_RING_GID"/>
</dbReference>
<dbReference type="InterPro" id="IPR013144">
    <property type="entry name" value="CRA_dom"/>
</dbReference>
<dbReference type="InterPro" id="IPR027370">
    <property type="entry name" value="Znf-RING_euk"/>
</dbReference>
<evidence type="ECO:0000256" key="6">
    <source>
        <dbReference type="PROSITE-ProRule" id="PRU01215"/>
    </source>
</evidence>
<keyword evidence="5" id="KW-0862">Zinc</keyword>
<comment type="caution">
    <text evidence="9">The sequence shown here is derived from an EMBL/GenBank/DDBJ whole genome shotgun (WGS) entry which is preliminary data.</text>
</comment>
<dbReference type="PROSITE" id="PS50896">
    <property type="entry name" value="LISH"/>
    <property type="match status" value="1"/>
</dbReference>
<dbReference type="PANTHER" id="PTHR12170:SF3">
    <property type="entry name" value="GH10162P"/>
    <property type="match status" value="1"/>
</dbReference>
<feature type="zinc finger region" description="RING-Gid-type" evidence="6">
    <location>
        <begin position="340"/>
        <end position="381"/>
    </location>
</feature>
<evidence type="ECO:0000259" key="8">
    <source>
        <dbReference type="PROSITE" id="PS51867"/>
    </source>
</evidence>
<keyword evidence="3" id="KW-0479">Metal-binding</keyword>
<dbReference type="Pfam" id="PF10607">
    <property type="entry name" value="CTLH"/>
    <property type="match status" value="1"/>
</dbReference>
<accession>A0A9Q0RPW8</accession>
<dbReference type="PROSITE" id="PS50897">
    <property type="entry name" value="CTLH"/>
    <property type="match status" value="1"/>
</dbReference>
<organism evidence="9 10">
    <name type="scientific">Blomia tropicalis</name>
    <name type="common">Mite</name>
    <dbReference type="NCBI Taxonomy" id="40697"/>
    <lineage>
        <taxon>Eukaryota</taxon>
        <taxon>Metazoa</taxon>
        <taxon>Ecdysozoa</taxon>
        <taxon>Arthropoda</taxon>
        <taxon>Chelicerata</taxon>
        <taxon>Arachnida</taxon>
        <taxon>Acari</taxon>
        <taxon>Acariformes</taxon>
        <taxon>Sarcoptiformes</taxon>
        <taxon>Astigmata</taxon>
        <taxon>Glycyphagoidea</taxon>
        <taxon>Echimyopodidae</taxon>
        <taxon>Blomia</taxon>
    </lineage>
</organism>
<sequence>MATSVENVERETDKVMHKLQELSKHREQTLSDLIQQIENYQQDLSMLTSPENELTEIQRDLLLDNVIKKCRNTLNQFSAEHRDIHSSVSRVGKAIDKNFISDYICIGNENLFEEGDNSATFNKVIVEHFLRQGKSDIAERLIQEAKLDIDTKAKVPYIKMNKILDALKGRNLEPALEWAKTHREELLKNNSNFEFKLHRLQFIELLRGGMKNQLQLIMYSRTYFTQFADKYSSEIQVLMGSLMYLKSGLEHSPYAYLLDPNNWTEICNMFTKEACSLLEVSVESPLSVTFNAGCIALPALINIKQAIQQRHVQGVWSSRDELPIEIDVSRKCHYHSIFACPILRQQSSDNNPPMKLQCGHVISRDALNKLTNGSKLKCPYCPVEQNPADARLIYF</sequence>
<keyword evidence="10" id="KW-1185">Reference proteome</keyword>
<evidence type="ECO:0000313" key="9">
    <source>
        <dbReference type="EMBL" id="KAJ6222204.1"/>
    </source>
</evidence>
<dbReference type="PROSITE" id="PS51867">
    <property type="entry name" value="ZF_RING_GID"/>
    <property type="match status" value="1"/>
</dbReference>
<feature type="domain" description="CTLH" evidence="7">
    <location>
        <begin position="156"/>
        <end position="213"/>
    </location>
</feature>
<proteinExistence type="predicted"/>
<dbReference type="EMBL" id="JAPWDV010000001">
    <property type="protein sequence ID" value="KAJ6222204.1"/>
    <property type="molecule type" value="Genomic_DNA"/>
</dbReference>
<dbReference type="OMA" id="LIRECKM"/>
<dbReference type="InterPro" id="IPR024964">
    <property type="entry name" value="CTLH/CRA"/>
</dbReference>
<dbReference type="InterPro" id="IPR045098">
    <property type="entry name" value="Fyv10_fam"/>
</dbReference>
<dbReference type="InterPro" id="IPR006595">
    <property type="entry name" value="CTLH_C"/>
</dbReference>
<feature type="domain" description="RING-Gid-type" evidence="8">
    <location>
        <begin position="340"/>
        <end position="381"/>
    </location>
</feature>
<dbReference type="OrthoDB" id="1933281at2759"/>